<feature type="domain" description="CusB-like beta-barrel" evidence="5">
    <location>
        <begin position="209"/>
        <end position="282"/>
    </location>
</feature>
<protein>
    <submittedName>
        <fullName evidence="7">Efflux RND transporter periplasmic adaptor subunit</fullName>
    </submittedName>
</protein>
<dbReference type="InterPro" id="IPR006143">
    <property type="entry name" value="RND_pump_MFP"/>
</dbReference>
<reference evidence="8" key="1">
    <citation type="journal article" date="2019" name="Int. J. Syst. Evol. Microbiol.">
        <title>The Global Catalogue of Microorganisms (GCM) 10K type strain sequencing project: providing services to taxonomists for standard genome sequencing and annotation.</title>
        <authorList>
            <consortium name="The Broad Institute Genomics Platform"/>
            <consortium name="The Broad Institute Genome Sequencing Center for Infectious Disease"/>
            <person name="Wu L."/>
            <person name="Ma J."/>
        </authorList>
    </citation>
    <scope>NUCLEOTIDE SEQUENCE [LARGE SCALE GENOMIC DNA]</scope>
    <source>
        <strain evidence="8">JCM 3369</strain>
    </source>
</reference>
<evidence type="ECO:0000313" key="8">
    <source>
        <dbReference type="Proteomes" id="UP001597327"/>
    </source>
</evidence>
<dbReference type="Gene3D" id="2.40.50.100">
    <property type="match status" value="1"/>
</dbReference>
<sequence>MFLSPRFSGARLLKSAGLVLALGLGLAACQDEATDPIAEAEAKLIAQPRPARIFTVSEDTATLSRRFTGRVQPVKTVDLAFQVGGKLQELPVLESAEVKKGDLLAALDPTDYERAVREAQLRVDQAKRDLDRQETLRARSVVSQSTYDDQKNQYDLAVEALKTAEQNLAYTRLFSPFEGVVTRRLVDNFTFVTAGAAVLRLQDVSEVQIDINVPEALFARVKGEDVSNLHAEFQAFPGQSFPLVYREHSSEVDDVTQTYRITLAMPQNPDYRIQPGMSATVVANLNENPGAREALLVPTSAVAVDGAGEAYVWAFDEAAGTVSRAPVKIGVVNGDYIPVHEGLSVGDQIVSAGVSYLTDGQAVRPLR</sequence>
<dbReference type="InterPro" id="IPR058792">
    <property type="entry name" value="Beta-barrel_RND_2"/>
</dbReference>
<dbReference type="SUPFAM" id="SSF111369">
    <property type="entry name" value="HlyD-like secretion proteins"/>
    <property type="match status" value="1"/>
</dbReference>
<dbReference type="EMBL" id="JBHUFA010000001">
    <property type="protein sequence ID" value="MFD1694472.1"/>
    <property type="molecule type" value="Genomic_DNA"/>
</dbReference>
<keyword evidence="2" id="KW-0175">Coiled coil</keyword>
<keyword evidence="8" id="KW-1185">Reference proteome</keyword>
<evidence type="ECO:0000259" key="4">
    <source>
        <dbReference type="Pfam" id="PF25917"/>
    </source>
</evidence>
<comment type="caution">
    <text evidence="7">The sequence shown here is derived from an EMBL/GenBank/DDBJ whole genome shotgun (WGS) entry which is preliminary data.</text>
</comment>
<dbReference type="Pfam" id="PF25989">
    <property type="entry name" value="YknX_C"/>
    <property type="match status" value="1"/>
</dbReference>
<evidence type="ECO:0000259" key="6">
    <source>
        <dbReference type="Pfam" id="PF25989"/>
    </source>
</evidence>
<accession>A0ABW4JRS9</accession>
<evidence type="ECO:0000256" key="1">
    <source>
        <dbReference type="ARBA" id="ARBA00009477"/>
    </source>
</evidence>
<name>A0ABW4JRS9_9HYPH</name>
<feature type="domain" description="Multidrug resistance protein MdtA-like barrel-sandwich hybrid" evidence="4">
    <location>
        <begin position="76"/>
        <end position="197"/>
    </location>
</feature>
<dbReference type="Gene3D" id="1.10.287.470">
    <property type="entry name" value="Helix hairpin bin"/>
    <property type="match status" value="1"/>
</dbReference>
<evidence type="ECO:0000313" key="7">
    <source>
        <dbReference type="EMBL" id="MFD1694472.1"/>
    </source>
</evidence>
<dbReference type="NCBIfam" id="TIGR01730">
    <property type="entry name" value="RND_mfp"/>
    <property type="match status" value="1"/>
</dbReference>
<evidence type="ECO:0000256" key="3">
    <source>
        <dbReference type="SAM" id="SignalP"/>
    </source>
</evidence>
<dbReference type="Pfam" id="PF25917">
    <property type="entry name" value="BSH_RND"/>
    <property type="match status" value="1"/>
</dbReference>
<dbReference type="PANTHER" id="PTHR30469:SF20">
    <property type="entry name" value="EFFLUX RND TRANSPORTER PERIPLASMIC ADAPTOR SUBUNIT"/>
    <property type="match status" value="1"/>
</dbReference>
<proteinExistence type="inferred from homology"/>
<dbReference type="PROSITE" id="PS51257">
    <property type="entry name" value="PROKAR_LIPOPROTEIN"/>
    <property type="match status" value="1"/>
</dbReference>
<feature type="domain" description="YknX-like C-terminal permuted SH3-like" evidence="6">
    <location>
        <begin position="295"/>
        <end position="364"/>
    </location>
</feature>
<dbReference type="RefSeq" id="WP_149891678.1">
    <property type="nucleotide sequence ID" value="NZ_JBHUFA010000001.1"/>
</dbReference>
<feature type="signal peptide" evidence="3">
    <location>
        <begin position="1"/>
        <end position="33"/>
    </location>
</feature>
<dbReference type="Gene3D" id="2.40.30.170">
    <property type="match status" value="1"/>
</dbReference>
<gene>
    <name evidence="7" type="ORF">ACFSC7_03020</name>
</gene>
<dbReference type="Pfam" id="PF25954">
    <property type="entry name" value="Beta-barrel_RND_2"/>
    <property type="match status" value="1"/>
</dbReference>
<keyword evidence="3" id="KW-0732">Signal</keyword>
<dbReference type="Gene3D" id="2.40.420.20">
    <property type="match status" value="1"/>
</dbReference>
<evidence type="ECO:0000259" key="5">
    <source>
        <dbReference type="Pfam" id="PF25954"/>
    </source>
</evidence>
<feature type="chain" id="PRO_5045536716" evidence="3">
    <location>
        <begin position="34"/>
        <end position="367"/>
    </location>
</feature>
<dbReference type="Proteomes" id="UP001597327">
    <property type="component" value="Unassembled WGS sequence"/>
</dbReference>
<dbReference type="InterPro" id="IPR058625">
    <property type="entry name" value="MdtA-like_BSH"/>
</dbReference>
<evidence type="ECO:0000256" key="2">
    <source>
        <dbReference type="SAM" id="Coils"/>
    </source>
</evidence>
<comment type="similarity">
    <text evidence="1">Belongs to the membrane fusion protein (MFP) (TC 8.A.1) family.</text>
</comment>
<organism evidence="7 8">
    <name type="scientific">Roseibium aestuarii</name>
    <dbReference type="NCBI Taxonomy" id="2600299"/>
    <lineage>
        <taxon>Bacteria</taxon>
        <taxon>Pseudomonadati</taxon>
        <taxon>Pseudomonadota</taxon>
        <taxon>Alphaproteobacteria</taxon>
        <taxon>Hyphomicrobiales</taxon>
        <taxon>Stappiaceae</taxon>
        <taxon>Roseibium</taxon>
    </lineage>
</organism>
<dbReference type="InterPro" id="IPR058637">
    <property type="entry name" value="YknX-like_C"/>
</dbReference>
<dbReference type="PANTHER" id="PTHR30469">
    <property type="entry name" value="MULTIDRUG RESISTANCE PROTEIN MDTA"/>
    <property type="match status" value="1"/>
</dbReference>
<feature type="coiled-coil region" evidence="2">
    <location>
        <begin position="116"/>
        <end position="167"/>
    </location>
</feature>